<comment type="caution">
    <text evidence="1">The sequence shown here is derived from an EMBL/GenBank/DDBJ whole genome shotgun (WGS) entry which is preliminary data.</text>
</comment>
<proteinExistence type="predicted"/>
<protein>
    <submittedName>
        <fullName evidence="1">Uncharacterized protein</fullName>
    </submittedName>
</protein>
<evidence type="ECO:0000313" key="2">
    <source>
        <dbReference type="Proteomes" id="UP000290407"/>
    </source>
</evidence>
<dbReference type="RefSeq" id="WP_129604102.1">
    <property type="nucleotide sequence ID" value="NZ_SBLB01000006.1"/>
</dbReference>
<evidence type="ECO:0000313" key="1">
    <source>
        <dbReference type="EMBL" id="RYC68149.1"/>
    </source>
</evidence>
<dbReference type="AlphaFoldDB" id="A0A4Q2UN02"/>
<keyword evidence="2" id="KW-1185">Reference proteome</keyword>
<gene>
    <name evidence="1" type="ORF">EQG79_22120</name>
</gene>
<name>A0A4Q2UN02_9BACT</name>
<dbReference type="Proteomes" id="UP000290407">
    <property type="component" value="Unassembled WGS sequence"/>
</dbReference>
<organism evidence="1 2">
    <name type="scientific">Spirosoma sordidisoli</name>
    <dbReference type="NCBI Taxonomy" id="2502893"/>
    <lineage>
        <taxon>Bacteria</taxon>
        <taxon>Pseudomonadati</taxon>
        <taxon>Bacteroidota</taxon>
        <taxon>Cytophagia</taxon>
        <taxon>Cytophagales</taxon>
        <taxon>Cytophagaceae</taxon>
        <taxon>Spirosoma</taxon>
    </lineage>
</organism>
<reference evidence="1 2" key="1">
    <citation type="submission" date="2019-01" db="EMBL/GenBank/DDBJ databases">
        <title>Spirosoma flava sp. nov., a propanil-degrading bacterium isolated from herbicide-contaminated soil.</title>
        <authorList>
            <person name="Zhang L."/>
            <person name="Jiang J.-D."/>
        </authorList>
    </citation>
    <scope>NUCLEOTIDE SEQUENCE [LARGE SCALE GENOMIC DNA]</scope>
    <source>
        <strain evidence="1 2">TY50</strain>
    </source>
</reference>
<sequence length="856" mass="100616">MKLSILLTLILFFGKIAFSQEITKEEKKEIIKMTKMGNFNSLLGRFGTDYGQNYEDNNILINYRKDENRFVILINVGNKLNHTDYYLTLNSNNFSINKLMKFKQGKLEDFSAISLKDLFNKIGFKFDGRYSNRFDYDLILGSLLQYLVNPRESKLGYWPVPSEKESYVFSYQSDRNPMITVKNYGSFTYLSLNAKEFSINEIDIKESLLDFEKEIYSIVEKKDILRWLEKAQEKTFSGNGDVEREEFYSDHILGFLSDSLLSKYLNFELDKNILFQFAYLFRHEKSIANKYLIKSINAGQYINIFDFRDRLNDKKTNYTKAFKYNVESIENAIWNYEFKKDLIKENVVKINPALDSILKPNGRKKIVIYQNPNMYKSFFEGQAEVSYLFQTDERHLLSSFTKNNYSIYFIDEFSPLKKYILHKYAIKPDSFRTLVFIDEHGYVSKTIEQNSFSDFILLQDEFLKDTIQYDDYEKVRNDNRWINPLTFILKEFTDCNYSEVTINCSLPKAVFLNPNLGFHRGFGGVKFNKPLSSLFYSSSFANILGIKMGGIGTSNSVKNIGIIYRESGSPKLIQENGDMYFEMSDRKARDYFKSEKQIEIEKAIRRDSWGFEWDFSDDVGKLVDNKTRIYENTSNIDLLINGETFNTVENYRLYSTHSSRERVGIRTLRNIENNATWLINVGYWSENPIYYTLRNRGCRTIAKADIENYIRDEKRLYEEALADYKSNRLNLAYQKADSLLYYNEITSFYKSNSNEIINMHIVISNILFNFAKLGKVGNSAYAAYKAFAHFAFLNSVGNEYMKNQSRVNMAFILSYEKSFFKDFLEILPKEIGLNINQYSDINWIQLEEKTSLLKLY</sequence>
<accession>A0A4Q2UN02</accession>
<dbReference type="EMBL" id="SBLB01000006">
    <property type="protein sequence ID" value="RYC68149.1"/>
    <property type="molecule type" value="Genomic_DNA"/>
</dbReference>